<name>A0A9P4MML1_9PEZI</name>
<evidence type="ECO:0000256" key="1">
    <source>
        <dbReference type="SAM" id="MobiDB-lite"/>
    </source>
</evidence>
<evidence type="ECO:0000313" key="2">
    <source>
        <dbReference type="EMBL" id="KAF2152846.1"/>
    </source>
</evidence>
<dbReference type="Proteomes" id="UP000799439">
    <property type="component" value="Unassembled WGS sequence"/>
</dbReference>
<protein>
    <submittedName>
        <fullName evidence="2">Uncharacterized protein</fullName>
    </submittedName>
</protein>
<organism evidence="2 3">
    <name type="scientific">Myriangium duriaei CBS 260.36</name>
    <dbReference type="NCBI Taxonomy" id="1168546"/>
    <lineage>
        <taxon>Eukaryota</taxon>
        <taxon>Fungi</taxon>
        <taxon>Dikarya</taxon>
        <taxon>Ascomycota</taxon>
        <taxon>Pezizomycotina</taxon>
        <taxon>Dothideomycetes</taxon>
        <taxon>Dothideomycetidae</taxon>
        <taxon>Myriangiales</taxon>
        <taxon>Myriangiaceae</taxon>
        <taxon>Myriangium</taxon>
    </lineage>
</organism>
<sequence length="126" mass="14099">MSTTTTENPVTYSIVRTLADYELHHSGASASGPVAAPSSHPPPRRIGQDQNPADWLTEYRRVPPYRPVNTELDFASRNQTLNGIERAFIANMFGGIRIVELLNKTWRATGGKLNDTYFRFKVGGEY</sequence>
<dbReference type="EMBL" id="ML996085">
    <property type="protein sequence ID" value="KAF2152846.1"/>
    <property type="molecule type" value="Genomic_DNA"/>
</dbReference>
<dbReference type="AlphaFoldDB" id="A0A9P4MML1"/>
<dbReference type="OrthoDB" id="5201563at2759"/>
<gene>
    <name evidence="2" type="ORF">K461DRAFT_320610</name>
</gene>
<feature type="compositionally biased region" description="Low complexity" evidence="1">
    <location>
        <begin position="28"/>
        <end position="38"/>
    </location>
</feature>
<keyword evidence="3" id="KW-1185">Reference proteome</keyword>
<comment type="caution">
    <text evidence="2">The sequence shown here is derived from an EMBL/GenBank/DDBJ whole genome shotgun (WGS) entry which is preliminary data.</text>
</comment>
<feature type="region of interest" description="Disordered" evidence="1">
    <location>
        <begin position="28"/>
        <end position="52"/>
    </location>
</feature>
<evidence type="ECO:0000313" key="3">
    <source>
        <dbReference type="Proteomes" id="UP000799439"/>
    </source>
</evidence>
<proteinExistence type="predicted"/>
<reference evidence="2" key="1">
    <citation type="journal article" date="2020" name="Stud. Mycol.">
        <title>101 Dothideomycetes genomes: a test case for predicting lifestyles and emergence of pathogens.</title>
        <authorList>
            <person name="Haridas S."/>
            <person name="Albert R."/>
            <person name="Binder M."/>
            <person name="Bloem J."/>
            <person name="Labutti K."/>
            <person name="Salamov A."/>
            <person name="Andreopoulos B."/>
            <person name="Baker S."/>
            <person name="Barry K."/>
            <person name="Bills G."/>
            <person name="Bluhm B."/>
            <person name="Cannon C."/>
            <person name="Castanera R."/>
            <person name="Culley D."/>
            <person name="Daum C."/>
            <person name="Ezra D."/>
            <person name="Gonzalez J."/>
            <person name="Henrissat B."/>
            <person name="Kuo A."/>
            <person name="Liang C."/>
            <person name="Lipzen A."/>
            <person name="Lutzoni F."/>
            <person name="Magnuson J."/>
            <person name="Mondo S."/>
            <person name="Nolan M."/>
            <person name="Ohm R."/>
            <person name="Pangilinan J."/>
            <person name="Park H.-J."/>
            <person name="Ramirez L."/>
            <person name="Alfaro M."/>
            <person name="Sun H."/>
            <person name="Tritt A."/>
            <person name="Yoshinaga Y."/>
            <person name="Zwiers L.-H."/>
            <person name="Turgeon B."/>
            <person name="Goodwin S."/>
            <person name="Spatafora J."/>
            <person name="Crous P."/>
            <person name="Grigoriev I."/>
        </authorList>
    </citation>
    <scope>NUCLEOTIDE SEQUENCE</scope>
    <source>
        <strain evidence="2">CBS 260.36</strain>
    </source>
</reference>
<accession>A0A9P4MML1</accession>